<dbReference type="Pfam" id="PF00903">
    <property type="entry name" value="Glyoxalase"/>
    <property type="match status" value="1"/>
</dbReference>
<gene>
    <name evidence="2" type="ORF">J21TS7_52580</name>
</gene>
<dbReference type="PANTHER" id="PTHR34109">
    <property type="entry name" value="BNAUNNG04460D PROTEIN-RELATED"/>
    <property type="match status" value="1"/>
</dbReference>
<dbReference type="Gene3D" id="3.30.720.120">
    <property type="match status" value="1"/>
</dbReference>
<dbReference type="GO" id="GO:0051213">
    <property type="term" value="F:dioxygenase activity"/>
    <property type="evidence" value="ECO:0007669"/>
    <property type="project" value="UniProtKB-KW"/>
</dbReference>
<dbReference type="RefSeq" id="WP_212985432.1">
    <property type="nucleotide sequence ID" value="NZ_BORU01000003.1"/>
</dbReference>
<dbReference type="PANTHER" id="PTHR34109:SF1">
    <property type="entry name" value="VOC DOMAIN-CONTAINING PROTEIN"/>
    <property type="match status" value="1"/>
</dbReference>
<name>A0ABQ4LL06_9BACL</name>
<accession>A0ABQ4LL06</accession>
<reference evidence="2 3" key="1">
    <citation type="submission" date="2021-03" db="EMBL/GenBank/DDBJ databases">
        <title>Antimicrobial resistance genes in bacteria isolated from Japanese honey, and their potential for conferring macrolide and lincosamide resistance in the American foulbrood pathogen Paenibacillus larvae.</title>
        <authorList>
            <person name="Okamoto M."/>
            <person name="Kumagai M."/>
            <person name="Kanamori H."/>
            <person name="Takamatsu D."/>
        </authorList>
    </citation>
    <scope>NUCLEOTIDE SEQUENCE [LARGE SCALE GENOMIC DNA]</scope>
    <source>
        <strain evidence="2 3">J21TS7</strain>
    </source>
</reference>
<comment type="caution">
    <text evidence="2">The sequence shown here is derived from an EMBL/GenBank/DDBJ whole genome shotgun (WGS) entry which is preliminary data.</text>
</comment>
<proteinExistence type="predicted"/>
<evidence type="ECO:0000313" key="3">
    <source>
        <dbReference type="Proteomes" id="UP000676601"/>
    </source>
</evidence>
<dbReference type="InterPro" id="IPR004360">
    <property type="entry name" value="Glyas_Fos-R_dOase_dom"/>
</dbReference>
<keyword evidence="2" id="KW-0560">Oxidoreductase</keyword>
<dbReference type="InterPro" id="IPR029068">
    <property type="entry name" value="Glyas_Bleomycin-R_OHBP_Dase"/>
</dbReference>
<sequence length="129" mass="14474">MSDFWKPKGYSSVSPYLVVPNAQSVINFLQEAFGATELRRFYRPDGSFMHVELQIEDTVVMLGDATNNWCATIAQLHIYVQDVIRVHQLAVHAGGTSILEPTRKEGDPDRRAGVKDPAGNTWWIATQEV</sequence>
<evidence type="ECO:0000313" key="2">
    <source>
        <dbReference type="EMBL" id="GIO56940.1"/>
    </source>
</evidence>
<organism evidence="2 3">
    <name type="scientific">Paenibacillus cineris</name>
    <dbReference type="NCBI Taxonomy" id="237530"/>
    <lineage>
        <taxon>Bacteria</taxon>
        <taxon>Bacillati</taxon>
        <taxon>Bacillota</taxon>
        <taxon>Bacilli</taxon>
        <taxon>Bacillales</taxon>
        <taxon>Paenibacillaceae</taxon>
        <taxon>Paenibacillus</taxon>
    </lineage>
</organism>
<dbReference type="CDD" id="cd07246">
    <property type="entry name" value="VOC_like"/>
    <property type="match status" value="1"/>
</dbReference>
<feature type="domain" description="VOC" evidence="1">
    <location>
        <begin position="9"/>
        <end position="127"/>
    </location>
</feature>
<dbReference type="InterPro" id="IPR037523">
    <property type="entry name" value="VOC_core"/>
</dbReference>
<dbReference type="Gene3D" id="3.30.720.110">
    <property type="match status" value="1"/>
</dbReference>
<dbReference type="PROSITE" id="PS51819">
    <property type="entry name" value="VOC"/>
    <property type="match status" value="1"/>
</dbReference>
<keyword evidence="2" id="KW-0223">Dioxygenase</keyword>
<dbReference type="SUPFAM" id="SSF54593">
    <property type="entry name" value="Glyoxalase/Bleomycin resistance protein/Dihydroxybiphenyl dioxygenase"/>
    <property type="match status" value="1"/>
</dbReference>
<dbReference type="EMBL" id="BORU01000003">
    <property type="protein sequence ID" value="GIO56940.1"/>
    <property type="molecule type" value="Genomic_DNA"/>
</dbReference>
<dbReference type="Proteomes" id="UP000676601">
    <property type="component" value="Unassembled WGS sequence"/>
</dbReference>
<evidence type="ECO:0000259" key="1">
    <source>
        <dbReference type="PROSITE" id="PS51819"/>
    </source>
</evidence>
<keyword evidence="3" id="KW-1185">Reference proteome</keyword>
<protein>
    <submittedName>
        <fullName evidence="2">Extradiol dioxygenase</fullName>
    </submittedName>
</protein>